<dbReference type="RefSeq" id="WP_264988428.1">
    <property type="nucleotide sequence ID" value="NZ_BRZA01000002.1"/>
</dbReference>
<organism evidence="2 3">
    <name type="scientific">Lysinibacillus piscis</name>
    <dbReference type="NCBI Taxonomy" id="2518931"/>
    <lineage>
        <taxon>Bacteria</taxon>
        <taxon>Bacillati</taxon>
        <taxon>Bacillota</taxon>
        <taxon>Bacilli</taxon>
        <taxon>Bacillales</taxon>
        <taxon>Bacillaceae</taxon>
        <taxon>Lysinibacillus</taxon>
    </lineage>
</organism>
<protein>
    <submittedName>
        <fullName evidence="2">Uncharacterized protein</fullName>
    </submittedName>
</protein>
<comment type="caution">
    <text evidence="2">The sequence shown here is derived from an EMBL/GenBank/DDBJ whole genome shotgun (WGS) entry which is preliminary data.</text>
</comment>
<evidence type="ECO:0000256" key="1">
    <source>
        <dbReference type="SAM" id="MobiDB-lite"/>
    </source>
</evidence>
<feature type="region of interest" description="Disordered" evidence="1">
    <location>
        <begin position="269"/>
        <end position="307"/>
    </location>
</feature>
<keyword evidence="3" id="KW-1185">Reference proteome</keyword>
<evidence type="ECO:0000313" key="3">
    <source>
        <dbReference type="Proteomes" id="UP001065593"/>
    </source>
</evidence>
<name>A0ABQ5NJW7_9BACI</name>
<evidence type="ECO:0000313" key="2">
    <source>
        <dbReference type="EMBL" id="GLC88666.1"/>
    </source>
</evidence>
<accession>A0ABQ5NJW7</accession>
<feature type="compositionally biased region" description="Basic and acidic residues" evidence="1">
    <location>
        <begin position="269"/>
        <end position="291"/>
    </location>
</feature>
<feature type="region of interest" description="Disordered" evidence="1">
    <location>
        <begin position="1"/>
        <end position="34"/>
    </location>
</feature>
<feature type="compositionally biased region" description="Low complexity" evidence="1">
    <location>
        <begin position="7"/>
        <end position="27"/>
    </location>
</feature>
<proteinExistence type="predicted"/>
<dbReference type="Proteomes" id="UP001065593">
    <property type="component" value="Unassembled WGS sequence"/>
</dbReference>
<dbReference type="EMBL" id="BRZA01000002">
    <property type="protein sequence ID" value="GLC88666.1"/>
    <property type="molecule type" value="Genomic_DNA"/>
</dbReference>
<gene>
    <name evidence="2" type="ORF">LYSBPC_17930</name>
</gene>
<sequence>MNNLSEQFNNPQSSQQFQSGQPMQNQSVTAHSSASREIEEVKGAIFLAKQFPRNMFEAQNRILDNCKRPALAASSMYSYPKGGTKVTGPSIRLAEVLARNWGNLSYGIKELEQRDGESVAMAYCWDLETNVRQEKVFTVKHSIYRKQGGPKLLLDPRDIYEKVANDGARRLRACILGVIPGDIVDLAVEECTKTLAGQNEGPLKERIVKALTFFKEKHGVTQEMIEVRFGYNASSFSEFDLVQLTNIRNSLKDGMSTVEDWFSKEEAKKVDGGLATEFEKSQEQPKTEVKSDAPNQNPIEQPELPLE</sequence>
<reference evidence="2" key="1">
    <citation type="submission" date="2022-08" db="EMBL/GenBank/DDBJ databases">
        <title>Draft genome sequence of Lysinibacillus sp. strain KH24.</title>
        <authorList>
            <person name="Kanbe H."/>
            <person name="Itoh H."/>
        </authorList>
    </citation>
    <scope>NUCLEOTIDE SEQUENCE</scope>
    <source>
        <strain evidence="2">KH24</strain>
    </source>
</reference>